<dbReference type="PANTHER" id="PTHR32060:SF30">
    <property type="entry name" value="CARBOXY-TERMINAL PROCESSING PROTEASE CTPA"/>
    <property type="match status" value="1"/>
</dbReference>
<dbReference type="InterPro" id="IPR004447">
    <property type="entry name" value="Peptidase_S41A"/>
</dbReference>
<evidence type="ECO:0000256" key="2">
    <source>
        <dbReference type="ARBA" id="ARBA00022801"/>
    </source>
</evidence>
<proteinExistence type="predicted"/>
<dbReference type="GO" id="GO:0006508">
    <property type="term" value="P:proteolysis"/>
    <property type="evidence" value="ECO:0007669"/>
    <property type="project" value="UniProtKB-KW"/>
</dbReference>
<dbReference type="SUPFAM" id="SSF52096">
    <property type="entry name" value="ClpP/crotonase"/>
    <property type="match status" value="1"/>
</dbReference>
<keyword evidence="3" id="KW-0720">Serine protease</keyword>
<dbReference type="GO" id="GO:0007165">
    <property type="term" value="P:signal transduction"/>
    <property type="evidence" value="ECO:0007669"/>
    <property type="project" value="TreeGrafter"/>
</dbReference>
<dbReference type="EMBL" id="VSSQ01126847">
    <property type="protein sequence ID" value="MPN56473.1"/>
    <property type="molecule type" value="Genomic_DNA"/>
</dbReference>
<evidence type="ECO:0000256" key="1">
    <source>
        <dbReference type="ARBA" id="ARBA00022670"/>
    </source>
</evidence>
<dbReference type="GO" id="GO:0008236">
    <property type="term" value="F:serine-type peptidase activity"/>
    <property type="evidence" value="ECO:0007669"/>
    <property type="project" value="UniProtKB-KW"/>
</dbReference>
<evidence type="ECO:0000313" key="5">
    <source>
        <dbReference type="EMBL" id="MPN56473.1"/>
    </source>
</evidence>
<dbReference type="InterPro" id="IPR005151">
    <property type="entry name" value="Tail-specific_protease"/>
</dbReference>
<evidence type="ECO:0000256" key="3">
    <source>
        <dbReference type="ARBA" id="ARBA00022825"/>
    </source>
</evidence>
<dbReference type="AlphaFoldDB" id="A0A645JAC9"/>
<keyword evidence="2" id="KW-0378">Hydrolase</keyword>
<protein>
    <recommendedName>
        <fullName evidence="4">Tail specific protease domain-containing protein</fullName>
    </recommendedName>
</protein>
<dbReference type="Gene3D" id="3.90.226.10">
    <property type="entry name" value="2-enoyl-CoA Hydratase, Chain A, domain 1"/>
    <property type="match status" value="1"/>
</dbReference>
<dbReference type="GO" id="GO:0004175">
    <property type="term" value="F:endopeptidase activity"/>
    <property type="evidence" value="ECO:0007669"/>
    <property type="project" value="TreeGrafter"/>
</dbReference>
<dbReference type="PANTHER" id="PTHR32060">
    <property type="entry name" value="TAIL-SPECIFIC PROTEASE"/>
    <property type="match status" value="1"/>
</dbReference>
<keyword evidence="1" id="KW-0645">Protease</keyword>
<reference evidence="5" key="1">
    <citation type="submission" date="2019-08" db="EMBL/GenBank/DDBJ databases">
        <authorList>
            <person name="Kucharzyk K."/>
            <person name="Murdoch R.W."/>
            <person name="Higgins S."/>
            <person name="Loffler F."/>
        </authorList>
    </citation>
    <scope>NUCLEOTIDE SEQUENCE</scope>
</reference>
<sequence length="118" mass="12503">MPLAILVNQNSASASEIMAGAVKDNEAGVIVGTQSYGKGVVQTTMRVEKSGGWLKLTTAAYFTPGGRNIHGVGITPDILCELPEALQGKPLSEIDQSEDAQLWAALDYVREQAQQASE</sequence>
<dbReference type="InterPro" id="IPR029045">
    <property type="entry name" value="ClpP/crotonase-like_dom_sf"/>
</dbReference>
<gene>
    <name evidence="5" type="ORF">SDC9_204163</name>
</gene>
<feature type="domain" description="Tail specific protease" evidence="4">
    <location>
        <begin position="1"/>
        <end position="78"/>
    </location>
</feature>
<accession>A0A645JAC9</accession>
<dbReference type="Pfam" id="PF03572">
    <property type="entry name" value="Peptidase_S41"/>
    <property type="match status" value="1"/>
</dbReference>
<comment type="caution">
    <text evidence="5">The sequence shown here is derived from an EMBL/GenBank/DDBJ whole genome shotgun (WGS) entry which is preliminary data.</text>
</comment>
<evidence type="ECO:0000259" key="4">
    <source>
        <dbReference type="Pfam" id="PF03572"/>
    </source>
</evidence>
<organism evidence="5">
    <name type="scientific">bioreactor metagenome</name>
    <dbReference type="NCBI Taxonomy" id="1076179"/>
    <lineage>
        <taxon>unclassified sequences</taxon>
        <taxon>metagenomes</taxon>
        <taxon>ecological metagenomes</taxon>
    </lineage>
</organism>
<dbReference type="CDD" id="cd07560">
    <property type="entry name" value="Peptidase_S41_CPP"/>
    <property type="match status" value="1"/>
</dbReference>
<name>A0A645JAC9_9ZZZZ</name>
<dbReference type="GO" id="GO:0030288">
    <property type="term" value="C:outer membrane-bounded periplasmic space"/>
    <property type="evidence" value="ECO:0007669"/>
    <property type="project" value="TreeGrafter"/>
</dbReference>